<reference evidence="4" key="1">
    <citation type="submission" date="2016-10" db="EMBL/GenBank/DDBJ databases">
        <authorList>
            <person name="Varghese N."/>
        </authorList>
    </citation>
    <scope>NUCLEOTIDE SEQUENCE [LARGE SCALE GENOMIC DNA]</scope>
    <source>
        <strain evidence="4">92MFCol6.1</strain>
    </source>
</reference>
<dbReference type="RefSeq" id="WP_033831490.1">
    <property type="nucleotide sequence ID" value="NZ_CP118899.1"/>
</dbReference>
<evidence type="ECO:0000313" key="3">
    <source>
        <dbReference type="EMBL" id="SLM22861.1"/>
    </source>
</evidence>
<gene>
    <name evidence="3" type="ORF">SAMN04488690_0535</name>
</gene>
<feature type="chain" id="PRO_5010727963" evidence="1">
    <location>
        <begin position="24"/>
        <end position="127"/>
    </location>
</feature>
<dbReference type="InterPro" id="IPR037682">
    <property type="entry name" value="TonB_C"/>
</dbReference>
<evidence type="ECO:0000256" key="1">
    <source>
        <dbReference type="SAM" id="SignalP"/>
    </source>
</evidence>
<feature type="domain" description="TonB C-terminal" evidence="2">
    <location>
        <begin position="64"/>
        <end position="121"/>
    </location>
</feature>
<dbReference type="Gene3D" id="3.30.2420.10">
    <property type="entry name" value="TonB"/>
    <property type="match status" value="1"/>
</dbReference>
<dbReference type="Pfam" id="PF03544">
    <property type="entry name" value="TonB_C"/>
    <property type="match status" value="1"/>
</dbReference>
<sequence length="127" mass="13761">MPPMLLRVAAITLALALSQAAAAASPEPLQLPQAEALTYWKPVEGTFRPQLNVDPGRVPFAEEVTVAYSVNKRGRTYDVKVVEAKPSTAFSGWALNAVKAMRFTATDSNTERTPIRSEMTARWGGGK</sequence>
<feature type="signal peptide" evidence="1">
    <location>
        <begin position="1"/>
        <end position="23"/>
    </location>
</feature>
<proteinExistence type="predicted"/>
<organism evidence="3 4">
    <name type="scientific">Stenotrophomonas indicatrix</name>
    <dbReference type="NCBI Taxonomy" id="2045451"/>
    <lineage>
        <taxon>Bacteria</taxon>
        <taxon>Pseudomonadati</taxon>
        <taxon>Pseudomonadota</taxon>
        <taxon>Gammaproteobacteria</taxon>
        <taxon>Lysobacterales</taxon>
        <taxon>Lysobacteraceae</taxon>
        <taxon>Stenotrophomonas</taxon>
    </lineage>
</organism>
<dbReference type="Proteomes" id="UP000191133">
    <property type="component" value="Unassembled WGS sequence"/>
</dbReference>
<name>A0A1W1GUD8_9GAMM</name>
<evidence type="ECO:0000259" key="2">
    <source>
        <dbReference type="Pfam" id="PF03544"/>
    </source>
</evidence>
<keyword evidence="1" id="KW-0732">Signal</keyword>
<accession>A0A1W1GUD8</accession>
<dbReference type="AlphaFoldDB" id="A0A1W1GUD8"/>
<dbReference type="EMBL" id="FWEU01000001">
    <property type="protein sequence ID" value="SLM22861.1"/>
    <property type="molecule type" value="Genomic_DNA"/>
</dbReference>
<protein>
    <submittedName>
        <fullName evidence="3">TonB protein C-terminal</fullName>
    </submittedName>
</protein>
<dbReference type="SUPFAM" id="SSF74653">
    <property type="entry name" value="TolA/TonB C-terminal domain"/>
    <property type="match status" value="1"/>
</dbReference>
<dbReference type="GO" id="GO:0055085">
    <property type="term" value="P:transmembrane transport"/>
    <property type="evidence" value="ECO:0007669"/>
    <property type="project" value="InterPro"/>
</dbReference>
<evidence type="ECO:0000313" key="4">
    <source>
        <dbReference type="Proteomes" id="UP000191133"/>
    </source>
</evidence>